<protein>
    <recommendedName>
        <fullName evidence="6">Gustatory receptor</fullName>
    </recommendedName>
</protein>
<keyword evidence="6" id="KW-0807">Transducer</keyword>
<feature type="non-terminal residue" evidence="7">
    <location>
        <position position="544"/>
    </location>
</feature>
<keyword evidence="4 6" id="KW-1133">Transmembrane helix</keyword>
<keyword evidence="3 6" id="KW-0812">Transmembrane</keyword>
<dbReference type="InParanoid" id="A0A6L2PFK9"/>
<evidence type="ECO:0000313" key="8">
    <source>
        <dbReference type="Proteomes" id="UP000502823"/>
    </source>
</evidence>
<keyword evidence="6" id="KW-0675">Receptor</keyword>
<dbReference type="Pfam" id="PF08395">
    <property type="entry name" value="7tm_7"/>
    <property type="match status" value="2"/>
</dbReference>
<sequence length="544" mass="61735">MNVVRDKKALWDNRQGPAGLRLEENVQRRYDIRETPRGRLLQLHYYLQVLASFDFGCGERIAEYRMLWLKLSKLTQDKGSSMGFTCGIEVICSFVEQVLAVYGLLANLQEGFTINNVVFVLSAVIFSSFIFVSCNIAQYVTEEVGINTQQKLQQMYHNIPRHDTDSRREVRLFIKTIVENPPTVSFSGFVLVNRGLQTSMAMGHSRQAFDFDKYRHSRQATQVFFYALEHVPPTVRTIQQKWAYSSAWESKKDVPTFYGEIKPVMIILRILGVLPYSTTATGEVCFKWLSLAMFYSILCISAVTTLVGFNLAERINLSTKLENTFGNKTIEYALRLFISSVFTIPINHWPETGKKMRFINGWTELQAEYKATTGKDLRLGLQRKVSFSLLISLGLINAFVGLVYLRGVTLHWWNYIDFIFVISVTVLLPLIWVFTCAALTKVAKQLADDIEIHLSSRGLGKSSKIPSYTNLWLRLSKLTQDLGNCAGFTYGGQTLLYFAITILLTYGFMVELAEGFSYILFTAALLFLVIILSGCISAHGVSNE</sequence>
<dbReference type="OrthoDB" id="6625921at2759"/>
<reference evidence="8" key="1">
    <citation type="submission" date="2020-01" db="EMBL/GenBank/DDBJ databases">
        <title>Draft genome sequence of the Termite Coptotermes fromosanus.</title>
        <authorList>
            <person name="Itakura S."/>
            <person name="Yosikawa Y."/>
            <person name="Umezawa K."/>
        </authorList>
    </citation>
    <scope>NUCLEOTIDE SEQUENCE [LARGE SCALE GENOMIC DNA]</scope>
</reference>
<gene>
    <name evidence="7" type="ORF">Cfor_06772</name>
</gene>
<evidence type="ECO:0000256" key="5">
    <source>
        <dbReference type="ARBA" id="ARBA00023136"/>
    </source>
</evidence>
<feature type="transmembrane region" description="Helical" evidence="6">
    <location>
        <begin position="515"/>
        <end position="538"/>
    </location>
</feature>
<dbReference type="Proteomes" id="UP000502823">
    <property type="component" value="Unassembled WGS sequence"/>
</dbReference>
<feature type="transmembrane region" description="Helical" evidence="6">
    <location>
        <begin position="385"/>
        <end position="406"/>
    </location>
</feature>
<dbReference type="InterPro" id="IPR013604">
    <property type="entry name" value="7TM_chemorcpt"/>
</dbReference>
<dbReference type="GO" id="GO:0005886">
    <property type="term" value="C:plasma membrane"/>
    <property type="evidence" value="ECO:0007669"/>
    <property type="project" value="UniProtKB-SubCell"/>
</dbReference>
<dbReference type="GO" id="GO:0050909">
    <property type="term" value="P:sensory perception of taste"/>
    <property type="evidence" value="ECO:0007669"/>
    <property type="project" value="InterPro"/>
</dbReference>
<feature type="transmembrane region" description="Helical" evidence="6">
    <location>
        <begin position="83"/>
        <end position="105"/>
    </location>
</feature>
<feature type="transmembrane region" description="Helical" evidence="6">
    <location>
        <begin position="117"/>
        <end position="141"/>
    </location>
</feature>
<dbReference type="EMBL" id="BLKM01000292">
    <property type="protein sequence ID" value="GFG31244.1"/>
    <property type="molecule type" value="Genomic_DNA"/>
</dbReference>
<keyword evidence="8" id="KW-1185">Reference proteome</keyword>
<keyword evidence="2 6" id="KW-1003">Cell membrane</keyword>
<name>A0A6L2PFK9_COPFO</name>
<evidence type="ECO:0000256" key="1">
    <source>
        <dbReference type="ARBA" id="ARBA00004651"/>
    </source>
</evidence>
<evidence type="ECO:0000256" key="3">
    <source>
        <dbReference type="ARBA" id="ARBA00022692"/>
    </source>
</evidence>
<feature type="transmembrane region" description="Helical" evidence="6">
    <location>
        <begin position="292"/>
        <end position="312"/>
    </location>
</feature>
<proteinExistence type="inferred from homology"/>
<dbReference type="AlphaFoldDB" id="A0A6L2PFK9"/>
<evidence type="ECO:0000256" key="2">
    <source>
        <dbReference type="ARBA" id="ARBA00022475"/>
    </source>
</evidence>
<evidence type="ECO:0000313" key="7">
    <source>
        <dbReference type="EMBL" id="GFG31244.1"/>
    </source>
</evidence>
<evidence type="ECO:0000256" key="6">
    <source>
        <dbReference type="RuleBase" id="RU363108"/>
    </source>
</evidence>
<evidence type="ECO:0000256" key="4">
    <source>
        <dbReference type="ARBA" id="ARBA00022989"/>
    </source>
</evidence>
<dbReference type="GO" id="GO:0007165">
    <property type="term" value="P:signal transduction"/>
    <property type="evidence" value="ECO:0007669"/>
    <property type="project" value="UniProtKB-KW"/>
</dbReference>
<comment type="caution">
    <text evidence="7">The sequence shown here is derived from an EMBL/GenBank/DDBJ whole genome shotgun (WGS) entry which is preliminary data.</text>
</comment>
<accession>A0A6L2PFK9</accession>
<comment type="function">
    <text evidence="6">Gustatory receptor which mediates acceptance or avoidance behavior, depending on its substrates.</text>
</comment>
<comment type="subcellular location">
    <subcellularLocation>
        <location evidence="1 6">Cell membrane</location>
        <topology evidence="1 6">Multi-pass membrane protein</topology>
    </subcellularLocation>
</comment>
<feature type="transmembrane region" description="Helical" evidence="6">
    <location>
        <begin position="412"/>
        <end position="434"/>
    </location>
</feature>
<feature type="transmembrane region" description="Helical" evidence="6">
    <location>
        <begin position="487"/>
        <end position="509"/>
    </location>
</feature>
<organism evidence="7 8">
    <name type="scientific">Coptotermes formosanus</name>
    <name type="common">Formosan subterranean termite</name>
    <dbReference type="NCBI Taxonomy" id="36987"/>
    <lineage>
        <taxon>Eukaryota</taxon>
        <taxon>Metazoa</taxon>
        <taxon>Ecdysozoa</taxon>
        <taxon>Arthropoda</taxon>
        <taxon>Hexapoda</taxon>
        <taxon>Insecta</taxon>
        <taxon>Pterygota</taxon>
        <taxon>Neoptera</taxon>
        <taxon>Polyneoptera</taxon>
        <taxon>Dictyoptera</taxon>
        <taxon>Blattodea</taxon>
        <taxon>Blattoidea</taxon>
        <taxon>Termitoidae</taxon>
        <taxon>Rhinotermitidae</taxon>
        <taxon>Coptotermes</taxon>
    </lineage>
</organism>
<keyword evidence="5 6" id="KW-0472">Membrane</keyword>
<comment type="similarity">
    <text evidence="6">Belongs to the insect chemoreceptor superfamily. Gustatory receptor (GR) family.</text>
</comment>